<feature type="transmembrane region" description="Helical" evidence="9">
    <location>
        <begin position="159"/>
        <end position="179"/>
    </location>
</feature>
<organism evidence="12 13">
    <name type="scientific">Spirilliplanes yamanashiensis</name>
    <dbReference type="NCBI Taxonomy" id="42233"/>
    <lineage>
        <taxon>Bacteria</taxon>
        <taxon>Bacillati</taxon>
        <taxon>Actinomycetota</taxon>
        <taxon>Actinomycetes</taxon>
        <taxon>Micromonosporales</taxon>
        <taxon>Micromonosporaceae</taxon>
        <taxon>Spirilliplanes</taxon>
    </lineage>
</organism>
<protein>
    <recommendedName>
        <fullName evidence="14">Copper transport protein</fullName>
    </recommendedName>
</protein>
<dbReference type="Pfam" id="PF05425">
    <property type="entry name" value="CopD"/>
    <property type="match status" value="1"/>
</dbReference>
<evidence type="ECO:0000256" key="6">
    <source>
        <dbReference type="ARBA" id="ARBA00022989"/>
    </source>
</evidence>
<evidence type="ECO:0000256" key="7">
    <source>
        <dbReference type="ARBA" id="ARBA00023008"/>
    </source>
</evidence>
<dbReference type="InterPro" id="IPR014756">
    <property type="entry name" value="Ig_E-set"/>
</dbReference>
<dbReference type="InterPro" id="IPR014755">
    <property type="entry name" value="Cu-Rt/internalin_Ig-like"/>
</dbReference>
<dbReference type="GO" id="GO:0046688">
    <property type="term" value="P:response to copper ion"/>
    <property type="evidence" value="ECO:0007669"/>
    <property type="project" value="InterPro"/>
</dbReference>
<dbReference type="Proteomes" id="UP000652013">
    <property type="component" value="Unassembled WGS sequence"/>
</dbReference>
<evidence type="ECO:0000256" key="4">
    <source>
        <dbReference type="ARBA" id="ARBA00022723"/>
    </source>
</evidence>
<sequence>MTLDLPRRRRTGAALLLGVLLGMLGVLFAPAAPASAHAVLQRSDPQPDSIVPQAPDRVTLVFSETVQLVQGRTRVVAPDGSRADEGEPVIEGTTLTIRLGAEAKGTYLVSYRVVSADSHPVSGAFTYSVGAASAPPSAGDDAAAGVDPAVEVAIPVVKFLGYAGLLLLVGPVMVLALLWPHRLSRRGPARLVWTGLGLVLGSTVAALYLQAPYTAGGGLFSAGPGDLRDVLASTFGAVMLVRIGVVIAAALLIRPLLTGSGGESRSDLAILGVLGVAALATWPLTGHPSASPVAAVSVVVDAVHLGAMAVWLGGLVMLLGFLLRQADSRELGAILPIWSRWAAVAVGALVLAGTTQALIEVGTVKGLVDTTYGRMIIAKVALVALVLGSAFFARRLVQKRVAEDGPTPLRRIIGVELGITAVILGLTAVLVQVTPARTAVETVATTTETTVDTVLSNNLYSLQVQIFPAAAGNNSIHLYAYTPDGQLLPVVEWVATAELPSAGVEPIDVDLLRITDSHAIGEVNLPAAGDWTLKFTLRTSEIDQASVTTTVSIRQP</sequence>
<evidence type="ECO:0000256" key="1">
    <source>
        <dbReference type="ARBA" id="ARBA00004651"/>
    </source>
</evidence>
<keyword evidence="5" id="KW-0732">Signal</keyword>
<accession>A0A8J3YC09</accession>
<dbReference type="SUPFAM" id="SSF81296">
    <property type="entry name" value="E set domains"/>
    <property type="match status" value="1"/>
</dbReference>
<feature type="transmembrane region" description="Helical" evidence="9">
    <location>
        <begin position="231"/>
        <end position="256"/>
    </location>
</feature>
<dbReference type="PANTHER" id="PTHR34820:SF4">
    <property type="entry name" value="INNER MEMBRANE PROTEIN YEBZ"/>
    <property type="match status" value="1"/>
</dbReference>
<dbReference type="Pfam" id="PF04234">
    <property type="entry name" value="CopC"/>
    <property type="match status" value="1"/>
</dbReference>
<comment type="subcellular location">
    <subcellularLocation>
        <location evidence="1">Cell membrane</location>
        <topology evidence="1">Multi-pass membrane protein</topology>
    </subcellularLocation>
</comment>
<evidence type="ECO:0000313" key="13">
    <source>
        <dbReference type="Proteomes" id="UP000652013"/>
    </source>
</evidence>
<evidence type="ECO:0000256" key="8">
    <source>
        <dbReference type="ARBA" id="ARBA00023136"/>
    </source>
</evidence>
<feature type="domain" description="Copper resistance protein D" evidence="11">
    <location>
        <begin position="333"/>
        <end position="430"/>
    </location>
</feature>
<feature type="domain" description="CopC" evidence="10">
    <location>
        <begin position="37"/>
        <end position="129"/>
    </location>
</feature>
<keyword evidence="13" id="KW-1185">Reference proteome</keyword>
<evidence type="ECO:0000259" key="10">
    <source>
        <dbReference type="Pfam" id="PF04234"/>
    </source>
</evidence>
<dbReference type="GO" id="GO:0005886">
    <property type="term" value="C:plasma membrane"/>
    <property type="evidence" value="ECO:0007669"/>
    <property type="project" value="UniProtKB-SubCell"/>
</dbReference>
<dbReference type="GO" id="GO:0006825">
    <property type="term" value="P:copper ion transport"/>
    <property type="evidence" value="ECO:0007669"/>
    <property type="project" value="InterPro"/>
</dbReference>
<name>A0A8J3YC09_9ACTN</name>
<feature type="transmembrane region" description="Helical" evidence="9">
    <location>
        <begin position="371"/>
        <end position="392"/>
    </location>
</feature>
<dbReference type="InterPro" id="IPR032694">
    <property type="entry name" value="CopC/D"/>
</dbReference>
<dbReference type="PANTHER" id="PTHR34820">
    <property type="entry name" value="INNER MEMBRANE PROTEIN YEBZ"/>
    <property type="match status" value="1"/>
</dbReference>
<dbReference type="InterPro" id="IPR006311">
    <property type="entry name" value="TAT_signal"/>
</dbReference>
<evidence type="ECO:0000256" key="2">
    <source>
        <dbReference type="ARBA" id="ARBA00022475"/>
    </source>
</evidence>
<dbReference type="EMBL" id="BOOY01000036">
    <property type="protein sequence ID" value="GIJ05793.1"/>
    <property type="molecule type" value="Genomic_DNA"/>
</dbReference>
<dbReference type="InterPro" id="IPR007348">
    <property type="entry name" value="CopC_dom"/>
</dbReference>
<evidence type="ECO:0000313" key="12">
    <source>
        <dbReference type="EMBL" id="GIJ05793.1"/>
    </source>
</evidence>
<dbReference type="GO" id="GO:0005507">
    <property type="term" value="F:copper ion binding"/>
    <property type="evidence" value="ECO:0007669"/>
    <property type="project" value="InterPro"/>
</dbReference>
<evidence type="ECO:0008006" key="14">
    <source>
        <dbReference type="Google" id="ProtNLM"/>
    </source>
</evidence>
<keyword evidence="7" id="KW-0186">Copper</keyword>
<feature type="transmembrane region" description="Helical" evidence="9">
    <location>
        <begin position="335"/>
        <end position="359"/>
    </location>
</feature>
<feature type="transmembrane region" description="Helical" evidence="9">
    <location>
        <begin position="268"/>
        <end position="285"/>
    </location>
</feature>
<evidence type="ECO:0000256" key="9">
    <source>
        <dbReference type="SAM" id="Phobius"/>
    </source>
</evidence>
<dbReference type="GO" id="GO:0042597">
    <property type="term" value="C:periplasmic space"/>
    <property type="evidence" value="ECO:0007669"/>
    <property type="project" value="InterPro"/>
</dbReference>
<keyword evidence="8 9" id="KW-0472">Membrane</keyword>
<dbReference type="Gene3D" id="2.60.40.1220">
    <property type="match status" value="1"/>
</dbReference>
<keyword evidence="6 9" id="KW-1133">Transmembrane helix</keyword>
<keyword evidence="2" id="KW-1003">Cell membrane</keyword>
<evidence type="ECO:0000259" key="11">
    <source>
        <dbReference type="Pfam" id="PF05425"/>
    </source>
</evidence>
<evidence type="ECO:0000256" key="5">
    <source>
        <dbReference type="ARBA" id="ARBA00022729"/>
    </source>
</evidence>
<evidence type="ECO:0000256" key="3">
    <source>
        <dbReference type="ARBA" id="ARBA00022692"/>
    </source>
</evidence>
<feature type="transmembrane region" description="Helical" evidence="9">
    <location>
        <begin position="191"/>
        <end position="211"/>
    </location>
</feature>
<gene>
    <name evidence="12" type="ORF">Sya03_51450</name>
</gene>
<dbReference type="AlphaFoldDB" id="A0A8J3YC09"/>
<comment type="caution">
    <text evidence="12">The sequence shown here is derived from an EMBL/GenBank/DDBJ whole genome shotgun (WGS) entry which is preliminary data.</text>
</comment>
<dbReference type="PROSITE" id="PS51318">
    <property type="entry name" value="TAT"/>
    <property type="match status" value="1"/>
</dbReference>
<feature type="transmembrane region" description="Helical" evidence="9">
    <location>
        <begin position="305"/>
        <end position="323"/>
    </location>
</feature>
<dbReference type="InterPro" id="IPR008457">
    <property type="entry name" value="Cu-R_CopD_dom"/>
</dbReference>
<proteinExistence type="predicted"/>
<keyword evidence="4" id="KW-0479">Metal-binding</keyword>
<feature type="transmembrane region" description="Helical" evidence="9">
    <location>
        <begin position="412"/>
        <end position="431"/>
    </location>
</feature>
<reference evidence="12" key="1">
    <citation type="submission" date="2021-01" db="EMBL/GenBank/DDBJ databases">
        <title>Whole genome shotgun sequence of Spirilliplanes yamanashiensis NBRC 15828.</title>
        <authorList>
            <person name="Komaki H."/>
            <person name="Tamura T."/>
        </authorList>
    </citation>
    <scope>NUCLEOTIDE SEQUENCE</scope>
    <source>
        <strain evidence="12">NBRC 15828</strain>
    </source>
</reference>
<keyword evidence="3 9" id="KW-0812">Transmembrane</keyword>